<dbReference type="Proteomes" id="UP000271974">
    <property type="component" value="Unassembled WGS sequence"/>
</dbReference>
<gene>
    <name evidence="3" type="ORF">EGW08_013003</name>
</gene>
<dbReference type="OrthoDB" id="9981889at2759"/>
<dbReference type="EMBL" id="RQTK01000463">
    <property type="protein sequence ID" value="RUS79218.1"/>
    <property type="molecule type" value="Genomic_DNA"/>
</dbReference>
<accession>A0A433TCB6</accession>
<feature type="chain" id="PRO_5019044606" description="Deltamethrin resistance protein prag01 domain-containing protein" evidence="1">
    <location>
        <begin position="21"/>
        <end position="131"/>
    </location>
</feature>
<feature type="domain" description="Deltamethrin resistance protein prag01" evidence="2">
    <location>
        <begin position="96"/>
        <end position="128"/>
    </location>
</feature>
<evidence type="ECO:0000256" key="1">
    <source>
        <dbReference type="SAM" id="SignalP"/>
    </source>
</evidence>
<dbReference type="AlphaFoldDB" id="A0A433TCB6"/>
<evidence type="ECO:0000313" key="3">
    <source>
        <dbReference type="EMBL" id="RUS79218.1"/>
    </source>
</evidence>
<dbReference type="InterPro" id="IPR031973">
    <property type="entry name" value="Deltameth_res_prag01"/>
</dbReference>
<sequence length="131" mass="15048">LLHNNHQILLLLDLLPISRLSSVSFHWRSRVRSRLSQNQTFSTPISLTSKMFTKAAPLLRVVPRMQQATRLGHGVPAHWKPMRQICEENKNHMNCMPVPQGSWKEHHAAQNAKWNKHLAIAAVLCVATYSW</sequence>
<keyword evidence="4" id="KW-1185">Reference proteome</keyword>
<feature type="signal peptide" evidence="1">
    <location>
        <begin position="1"/>
        <end position="20"/>
    </location>
</feature>
<feature type="non-terminal residue" evidence="3">
    <location>
        <position position="131"/>
    </location>
</feature>
<evidence type="ECO:0000259" key="2">
    <source>
        <dbReference type="Pfam" id="PF16020"/>
    </source>
</evidence>
<proteinExistence type="predicted"/>
<name>A0A433TCB6_ELYCH</name>
<dbReference type="Pfam" id="PF16020">
    <property type="entry name" value="Deltameth_res"/>
    <property type="match status" value="1"/>
</dbReference>
<keyword evidence="1" id="KW-0732">Signal</keyword>
<reference evidence="3 4" key="1">
    <citation type="submission" date="2019-01" db="EMBL/GenBank/DDBJ databases">
        <title>A draft genome assembly of the solar-powered sea slug Elysia chlorotica.</title>
        <authorList>
            <person name="Cai H."/>
            <person name="Li Q."/>
            <person name="Fang X."/>
            <person name="Li J."/>
            <person name="Curtis N.E."/>
            <person name="Altenburger A."/>
            <person name="Shibata T."/>
            <person name="Feng M."/>
            <person name="Maeda T."/>
            <person name="Schwartz J.A."/>
            <person name="Shigenobu S."/>
            <person name="Lundholm N."/>
            <person name="Nishiyama T."/>
            <person name="Yang H."/>
            <person name="Hasebe M."/>
            <person name="Li S."/>
            <person name="Pierce S.K."/>
            <person name="Wang J."/>
        </authorList>
    </citation>
    <scope>NUCLEOTIDE SEQUENCE [LARGE SCALE GENOMIC DNA]</scope>
    <source>
        <strain evidence="3">EC2010</strain>
        <tissue evidence="3">Whole organism of an adult</tissue>
    </source>
</reference>
<evidence type="ECO:0000313" key="4">
    <source>
        <dbReference type="Proteomes" id="UP000271974"/>
    </source>
</evidence>
<feature type="non-terminal residue" evidence="3">
    <location>
        <position position="1"/>
    </location>
</feature>
<protein>
    <recommendedName>
        <fullName evidence="2">Deltamethrin resistance protein prag01 domain-containing protein</fullName>
    </recommendedName>
</protein>
<comment type="caution">
    <text evidence="3">The sequence shown here is derived from an EMBL/GenBank/DDBJ whole genome shotgun (WGS) entry which is preliminary data.</text>
</comment>
<organism evidence="3 4">
    <name type="scientific">Elysia chlorotica</name>
    <name type="common">Eastern emerald elysia</name>
    <name type="synonym">Sea slug</name>
    <dbReference type="NCBI Taxonomy" id="188477"/>
    <lineage>
        <taxon>Eukaryota</taxon>
        <taxon>Metazoa</taxon>
        <taxon>Spiralia</taxon>
        <taxon>Lophotrochozoa</taxon>
        <taxon>Mollusca</taxon>
        <taxon>Gastropoda</taxon>
        <taxon>Heterobranchia</taxon>
        <taxon>Euthyneura</taxon>
        <taxon>Panpulmonata</taxon>
        <taxon>Sacoglossa</taxon>
        <taxon>Placobranchoidea</taxon>
        <taxon>Plakobranchidae</taxon>
        <taxon>Elysia</taxon>
    </lineage>
</organism>